<proteinExistence type="predicted"/>
<accession>A0A238Z0B8</accession>
<dbReference type="InterPro" id="IPR013429">
    <property type="entry name" value="Regulatory_FmdB_Zinc_ribbon"/>
</dbReference>
<sequence>MPSYEFHCPDCGIVQRVHRMGAAPDTETCPHCGTAAPRVFSAPFLSRTPGQLRSVRERAEESGENPATTHRRPGRQGNDRNRHQTPELARLVGKEAASELRHARHPASPSR</sequence>
<dbReference type="SMART" id="SM00834">
    <property type="entry name" value="CxxC_CXXC_SSSS"/>
    <property type="match status" value="1"/>
</dbReference>
<keyword evidence="4" id="KW-1185">Reference proteome</keyword>
<dbReference type="AlphaFoldDB" id="A0A238Z0B8"/>
<organism evidence="3 4">
    <name type="scientific">Haloechinothrix alba</name>
    <dbReference type="NCBI Taxonomy" id="664784"/>
    <lineage>
        <taxon>Bacteria</taxon>
        <taxon>Bacillati</taxon>
        <taxon>Actinomycetota</taxon>
        <taxon>Actinomycetes</taxon>
        <taxon>Pseudonocardiales</taxon>
        <taxon>Pseudonocardiaceae</taxon>
        <taxon>Haloechinothrix</taxon>
    </lineage>
</organism>
<evidence type="ECO:0000259" key="2">
    <source>
        <dbReference type="SMART" id="SM00834"/>
    </source>
</evidence>
<dbReference type="Pfam" id="PF09723">
    <property type="entry name" value="Zn_ribbon_8"/>
    <property type="match status" value="1"/>
</dbReference>
<dbReference type="NCBIfam" id="TIGR02605">
    <property type="entry name" value="CxxC_CxxC_SSSS"/>
    <property type="match status" value="1"/>
</dbReference>
<feature type="compositionally biased region" description="Basic and acidic residues" evidence="1">
    <location>
        <begin position="92"/>
        <end position="101"/>
    </location>
</feature>
<gene>
    <name evidence="3" type="ORF">SAMN06265360_11843</name>
</gene>
<protein>
    <submittedName>
        <fullName evidence="3">Putative regulatory protein, FmdB family</fullName>
    </submittedName>
</protein>
<evidence type="ECO:0000313" key="4">
    <source>
        <dbReference type="Proteomes" id="UP000198348"/>
    </source>
</evidence>
<dbReference type="Proteomes" id="UP000198348">
    <property type="component" value="Unassembled WGS sequence"/>
</dbReference>
<feature type="domain" description="Putative regulatory protein FmdB zinc ribbon" evidence="2">
    <location>
        <begin position="1"/>
        <end position="41"/>
    </location>
</feature>
<reference evidence="3 4" key="1">
    <citation type="submission" date="2017-06" db="EMBL/GenBank/DDBJ databases">
        <authorList>
            <person name="Kim H.J."/>
            <person name="Triplett B.A."/>
        </authorList>
    </citation>
    <scope>NUCLEOTIDE SEQUENCE [LARGE SCALE GENOMIC DNA]</scope>
    <source>
        <strain evidence="3 4">DSM 45207</strain>
    </source>
</reference>
<feature type="region of interest" description="Disordered" evidence="1">
    <location>
        <begin position="43"/>
        <end position="111"/>
    </location>
</feature>
<evidence type="ECO:0000313" key="3">
    <source>
        <dbReference type="EMBL" id="SNR76742.1"/>
    </source>
</evidence>
<dbReference type="EMBL" id="FZNW01000018">
    <property type="protein sequence ID" value="SNR76742.1"/>
    <property type="molecule type" value="Genomic_DNA"/>
</dbReference>
<evidence type="ECO:0000256" key="1">
    <source>
        <dbReference type="SAM" id="MobiDB-lite"/>
    </source>
</evidence>
<dbReference type="RefSeq" id="WP_176440011.1">
    <property type="nucleotide sequence ID" value="NZ_FZNW01000018.1"/>
</dbReference>
<name>A0A238Z0B8_9PSEU</name>